<sequence length="111" mass="12683">MITMYGIPNCDTVKKAKKALEASGVEYEFVDFKKTKPSKKNLKEWKAFFGEWPINKRGTTFRKLKEEFEGATDAKLVELMIENTSVIKRPVLEKNGKVLCLGFDKDIYAGL</sequence>
<gene>
    <name evidence="3" type="ORF">A9Q84_03825</name>
</gene>
<dbReference type="PANTHER" id="PTHR30041">
    <property type="entry name" value="ARSENATE REDUCTASE"/>
    <property type="match status" value="1"/>
</dbReference>
<name>A0A1Y5FAB3_9BACT</name>
<dbReference type="EMBL" id="MAAO01000004">
    <property type="protein sequence ID" value="OUR98551.1"/>
    <property type="molecule type" value="Genomic_DNA"/>
</dbReference>
<dbReference type="AlphaFoldDB" id="A0A1Y5FAB3"/>
<dbReference type="Pfam" id="PF03960">
    <property type="entry name" value="ArsC"/>
    <property type="match status" value="1"/>
</dbReference>
<comment type="caution">
    <text evidence="3">The sequence shown here is derived from an EMBL/GenBank/DDBJ whole genome shotgun (WGS) entry which is preliminary data.</text>
</comment>
<accession>A0A1Y5FAB3</accession>
<dbReference type="PROSITE" id="PS51353">
    <property type="entry name" value="ARSC"/>
    <property type="match status" value="1"/>
</dbReference>
<organism evidence="3 4">
    <name type="scientific">Halobacteriovorax marinus</name>
    <dbReference type="NCBI Taxonomy" id="97084"/>
    <lineage>
        <taxon>Bacteria</taxon>
        <taxon>Pseudomonadati</taxon>
        <taxon>Bdellovibrionota</taxon>
        <taxon>Bacteriovoracia</taxon>
        <taxon>Bacteriovoracales</taxon>
        <taxon>Halobacteriovoraceae</taxon>
        <taxon>Halobacteriovorax</taxon>
    </lineage>
</organism>
<dbReference type="Gene3D" id="3.40.30.10">
    <property type="entry name" value="Glutaredoxin"/>
    <property type="match status" value="1"/>
</dbReference>
<dbReference type="InterPro" id="IPR006660">
    <property type="entry name" value="Arsenate_reductase-like"/>
</dbReference>
<protein>
    <submittedName>
        <fullName evidence="3">Arsenate reductase</fullName>
    </submittedName>
</protein>
<evidence type="ECO:0000313" key="3">
    <source>
        <dbReference type="EMBL" id="OUR98551.1"/>
    </source>
</evidence>
<dbReference type="NCBIfam" id="TIGR01617">
    <property type="entry name" value="arsC_related"/>
    <property type="match status" value="1"/>
</dbReference>
<proteinExistence type="inferred from homology"/>
<comment type="similarity">
    <text evidence="1 2">Belongs to the ArsC family.</text>
</comment>
<dbReference type="InterPro" id="IPR036249">
    <property type="entry name" value="Thioredoxin-like_sf"/>
</dbReference>
<evidence type="ECO:0000313" key="4">
    <source>
        <dbReference type="Proteomes" id="UP000196531"/>
    </source>
</evidence>
<reference evidence="4" key="1">
    <citation type="journal article" date="2017" name="Proc. Natl. Acad. Sci. U.S.A.">
        <title>Simulation of Deepwater Horizon oil plume reveals substrate specialization within a complex community of hydrocarbon-degraders.</title>
        <authorList>
            <person name="Hu P."/>
            <person name="Dubinsky E.A."/>
            <person name="Probst A.J."/>
            <person name="Wang J."/>
            <person name="Sieber C.M.K."/>
            <person name="Tom L.M."/>
            <person name="Gardinali P."/>
            <person name="Banfield J.F."/>
            <person name="Atlas R.M."/>
            <person name="Andersen G.L."/>
        </authorList>
    </citation>
    <scope>NUCLEOTIDE SEQUENCE [LARGE SCALE GENOMIC DNA]</scope>
</reference>
<dbReference type="InterPro" id="IPR006504">
    <property type="entry name" value="Tscrpt_reg_Spx/MgsR"/>
</dbReference>
<evidence type="ECO:0000256" key="1">
    <source>
        <dbReference type="ARBA" id="ARBA00007198"/>
    </source>
</evidence>
<evidence type="ECO:0000256" key="2">
    <source>
        <dbReference type="PROSITE-ProRule" id="PRU01282"/>
    </source>
</evidence>
<dbReference type="Proteomes" id="UP000196531">
    <property type="component" value="Unassembled WGS sequence"/>
</dbReference>
<dbReference type="PANTHER" id="PTHR30041:SF8">
    <property type="entry name" value="PROTEIN YFFB"/>
    <property type="match status" value="1"/>
</dbReference>
<dbReference type="SUPFAM" id="SSF52833">
    <property type="entry name" value="Thioredoxin-like"/>
    <property type="match status" value="1"/>
</dbReference>